<dbReference type="InterPro" id="IPR000700">
    <property type="entry name" value="PAS-assoc_C"/>
</dbReference>
<gene>
    <name evidence="7" type="ORF">TK06_11760</name>
</gene>
<dbReference type="InterPro" id="IPR029787">
    <property type="entry name" value="Nucleotide_cyclase"/>
</dbReference>
<dbReference type="RefSeq" id="WP_063322218.1">
    <property type="nucleotide sequence ID" value="NZ_CP015225.1"/>
</dbReference>
<dbReference type="InterPro" id="IPR000160">
    <property type="entry name" value="GGDEF_dom"/>
</dbReference>
<dbReference type="InterPro" id="IPR000014">
    <property type="entry name" value="PAS"/>
</dbReference>
<dbReference type="FunFam" id="3.30.70.270:FF:000001">
    <property type="entry name" value="Diguanylate cyclase domain protein"/>
    <property type="match status" value="1"/>
</dbReference>
<dbReference type="PROSITE" id="PS50887">
    <property type="entry name" value="GGDEF"/>
    <property type="match status" value="1"/>
</dbReference>
<dbReference type="InterPro" id="IPR043128">
    <property type="entry name" value="Rev_trsase/Diguanyl_cyclase"/>
</dbReference>
<dbReference type="EMBL" id="CP015225">
    <property type="protein sequence ID" value="AMZ71735.1"/>
    <property type="molecule type" value="Genomic_DNA"/>
</dbReference>
<dbReference type="SMART" id="SM00052">
    <property type="entry name" value="EAL"/>
    <property type="match status" value="1"/>
</dbReference>
<evidence type="ECO:0000259" key="5">
    <source>
        <dbReference type="PROSITE" id="PS50883"/>
    </source>
</evidence>
<proteinExistence type="predicted"/>
<dbReference type="Proteomes" id="UP000076083">
    <property type="component" value="Chromosome"/>
</dbReference>
<name>A0A159ZVI6_PSEFL</name>
<dbReference type="GO" id="GO:0005886">
    <property type="term" value="C:plasma membrane"/>
    <property type="evidence" value="ECO:0007669"/>
    <property type="project" value="UniProtKB-SubCell"/>
</dbReference>
<evidence type="ECO:0000259" key="6">
    <source>
        <dbReference type="PROSITE" id="PS50887"/>
    </source>
</evidence>
<dbReference type="InterPro" id="IPR035965">
    <property type="entry name" value="PAS-like_dom_sf"/>
</dbReference>
<dbReference type="PROSITE" id="PS50112">
    <property type="entry name" value="PAS"/>
    <property type="match status" value="1"/>
</dbReference>
<dbReference type="Pfam" id="PF13426">
    <property type="entry name" value="PAS_9"/>
    <property type="match status" value="1"/>
</dbReference>
<dbReference type="CDD" id="cd01949">
    <property type="entry name" value="GGDEF"/>
    <property type="match status" value="1"/>
</dbReference>
<dbReference type="NCBIfam" id="TIGR00229">
    <property type="entry name" value="sensory_box"/>
    <property type="match status" value="1"/>
</dbReference>
<dbReference type="SMART" id="SM00086">
    <property type="entry name" value="PAC"/>
    <property type="match status" value="1"/>
</dbReference>
<evidence type="ECO:0000256" key="1">
    <source>
        <dbReference type="ARBA" id="ARBA00001946"/>
    </source>
</evidence>
<sequence>MDKKYRRAVDAAAIFSETDLSGRITYVNDQFCSLFGYRRDELLGVNHRLLNSGQHPDEFFSSMWHTIALGQVWKGEICNRAKDGTLYWVDTTLVPVIDDDTGQVERYLAIRFDVSEKRRLLHSLQWRVGHDVLTGLPNRTYLSDLLDQALEFSRAENLPLAVCMLDLDGFKAVNDGYGHASGDRLLVEVARRLRSIVRGEDVVARLGGDEFVLVLRHVRGMDELHAALSRVLIAVSMPYGIDGKGIKVFASIGVTLFPWDNEDAETLLRHADQAMYVAKQSGRNRFHLFDVSRDKEVRATYQTVERVRQALAGNELRLHFQPKVNMRHGTVVGLEALLRWKHPQRGLVPPREFLPLVEETDLIVEIGEWVMEQVLTQLQQWLQVGQGWPVSINISARHFQRADFVERLRQVLERHPAVPPRLLDLQIVESVAVENLAHVSACLQACHALGVGFSLGGFGTGYCSLNDLKHLRTQTIKIDKTFVRDILHDRDDLALTKAVIGLARAFGREVVAEGLDSLEHGQLLLNLGCEVAQGYFIARPMPPERIPGWVQGFIPPSQWQQRPGDQGEGASLLACDASLRPV</sequence>
<dbReference type="SMART" id="SM00267">
    <property type="entry name" value="GGDEF"/>
    <property type="match status" value="1"/>
</dbReference>
<feature type="domain" description="GGDEF" evidence="6">
    <location>
        <begin position="158"/>
        <end position="291"/>
    </location>
</feature>
<feature type="domain" description="EAL" evidence="5">
    <location>
        <begin position="300"/>
        <end position="554"/>
    </location>
</feature>
<dbReference type="PROSITE" id="PS50883">
    <property type="entry name" value="EAL"/>
    <property type="match status" value="1"/>
</dbReference>
<comment type="cofactor">
    <cofactor evidence="1">
        <name>Mg(2+)</name>
        <dbReference type="ChEBI" id="CHEBI:18420"/>
    </cofactor>
</comment>
<dbReference type="Gene3D" id="3.30.70.270">
    <property type="match status" value="1"/>
</dbReference>
<dbReference type="SUPFAM" id="SSF55073">
    <property type="entry name" value="Nucleotide cyclase"/>
    <property type="match status" value="1"/>
</dbReference>
<evidence type="ECO:0000259" key="4">
    <source>
        <dbReference type="PROSITE" id="PS50113"/>
    </source>
</evidence>
<evidence type="ECO:0000313" key="8">
    <source>
        <dbReference type="Proteomes" id="UP000076083"/>
    </source>
</evidence>
<dbReference type="Gene3D" id="3.20.20.450">
    <property type="entry name" value="EAL domain"/>
    <property type="match status" value="1"/>
</dbReference>
<dbReference type="Pfam" id="PF00990">
    <property type="entry name" value="GGDEF"/>
    <property type="match status" value="1"/>
</dbReference>
<dbReference type="PANTHER" id="PTHR44757:SF2">
    <property type="entry name" value="BIOFILM ARCHITECTURE MAINTENANCE PROTEIN MBAA"/>
    <property type="match status" value="1"/>
</dbReference>
<evidence type="ECO:0000259" key="3">
    <source>
        <dbReference type="PROSITE" id="PS50112"/>
    </source>
</evidence>
<dbReference type="Pfam" id="PF00563">
    <property type="entry name" value="EAL"/>
    <property type="match status" value="1"/>
</dbReference>
<dbReference type="InterPro" id="IPR035919">
    <property type="entry name" value="EAL_sf"/>
</dbReference>
<dbReference type="AlphaFoldDB" id="A0A159ZVI6"/>
<dbReference type="PANTHER" id="PTHR44757">
    <property type="entry name" value="DIGUANYLATE CYCLASE DGCP"/>
    <property type="match status" value="1"/>
</dbReference>
<dbReference type="PROSITE" id="PS50113">
    <property type="entry name" value="PAC"/>
    <property type="match status" value="1"/>
</dbReference>
<dbReference type="NCBIfam" id="TIGR00254">
    <property type="entry name" value="GGDEF"/>
    <property type="match status" value="1"/>
</dbReference>
<dbReference type="CDD" id="cd00130">
    <property type="entry name" value="PAS"/>
    <property type="match status" value="1"/>
</dbReference>
<feature type="domain" description="PAS" evidence="3">
    <location>
        <begin position="1"/>
        <end position="58"/>
    </location>
</feature>
<accession>A0A159ZVI6</accession>
<dbReference type="GO" id="GO:0003824">
    <property type="term" value="F:catalytic activity"/>
    <property type="evidence" value="ECO:0007669"/>
    <property type="project" value="UniProtKB-ARBA"/>
</dbReference>
<evidence type="ECO:0000256" key="2">
    <source>
        <dbReference type="ARBA" id="ARBA00004533"/>
    </source>
</evidence>
<dbReference type="Gene3D" id="3.30.450.20">
    <property type="entry name" value="PAS domain"/>
    <property type="match status" value="1"/>
</dbReference>
<dbReference type="InterPro" id="IPR052155">
    <property type="entry name" value="Biofilm_reg_signaling"/>
</dbReference>
<organism evidence="7 8">
    <name type="scientific">Pseudomonas fluorescens</name>
    <dbReference type="NCBI Taxonomy" id="294"/>
    <lineage>
        <taxon>Bacteria</taxon>
        <taxon>Pseudomonadati</taxon>
        <taxon>Pseudomonadota</taxon>
        <taxon>Gammaproteobacteria</taxon>
        <taxon>Pseudomonadales</taxon>
        <taxon>Pseudomonadaceae</taxon>
        <taxon>Pseudomonas</taxon>
    </lineage>
</organism>
<dbReference type="SMART" id="SM00091">
    <property type="entry name" value="PAS"/>
    <property type="match status" value="1"/>
</dbReference>
<evidence type="ECO:0000313" key="7">
    <source>
        <dbReference type="EMBL" id="AMZ71735.1"/>
    </source>
</evidence>
<dbReference type="CDD" id="cd01948">
    <property type="entry name" value="EAL"/>
    <property type="match status" value="1"/>
</dbReference>
<reference evidence="7 8" key="2">
    <citation type="journal article" date="2018" name="Nature">
        <title>Mutant phenotypes for thousands of bacterial genes of unknown function.</title>
        <authorList>
            <person name="Price M.N."/>
            <person name="Wetmore K.M."/>
            <person name="Waters R.J."/>
            <person name="Callaghan M."/>
            <person name="Ray J."/>
            <person name="Liu H."/>
            <person name="Kuehl J.V."/>
            <person name="Melnyk R.A."/>
            <person name="Lamson J.S."/>
            <person name="Suh Y."/>
            <person name="Carlson H.K."/>
            <person name="Esquivel Z."/>
            <person name="Sadeeshkumar H."/>
            <person name="Chakraborty R."/>
            <person name="Zane G.M."/>
            <person name="Rubin B.E."/>
            <person name="Wall J.D."/>
            <person name="Visel A."/>
            <person name="Bristow J."/>
            <person name="Blow M.J."/>
            <person name="Arkin A.P."/>
            <person name="Deutschbauer A.M."/>
        </authorList>
    </citation>
    <scope>NUCLEOTIDE SEQUENCE [LARGE SCALE GENOMIC DNA]</scope>
    <source>
        <strain evidence="7 8">FW300-N2E2</strain>
    </source>
</reference>
<dbReference type="SUPFAM" id="SSF55785">
    <property type="entry name" value="PYP-like sensor domain (PAS domain)"/>
    <property type="match status" value="1"/>
</dbReference>
<dbReference type="InterPro" id="IPR001610">
    <property type="entry name" value="PAC"/>
</dbReference>
<comment type="subcellular location">
    <subcellularLocation>
        <location evidence="2">Cell inner membrane</location>
    </subcellularLocation>
</comment>
<reference evidence="8" key="1">
    <citation type="submission" date="2016-04" db="EMBL/GenBank/DDBJ databases">
        <authorList>
            <person name="Ray J."/>
            <person name="Price M."/>
            <person name="Deutschbauer A."/>
        </authorList>
    </citation>
    <scope>NUCLEOTIDE SEQUENCE [LARGE SCALE GENOMIC DNA]</scope>
    <source>
        <strain evidence="8">FW300-N2E2</strain>
    </source>
</reference>
<dbReference type="SUPFAM" id="SSF141868">
    <property type="entry name" value="EAL domain-like"/>
    <property type="match status" value="1"/>
</dbReference>
<protein>
    <submittedName>
        <fullName evidence="7">Diguanylate cyclase</fullName>
    </submittedName>
</protein>
<feature type="domain" description="PAC" evidence="4">
    <location>
        <begin position="71"/>
        <end position="126"/>
    </location>
</feature>
<dbReference type="InterPro" id="IPR001633">
    <property type="entry name" value="EAL_dom"/>
</dbReference>